<accession>A0A8S1DZF8</accession>
<feature type="chain" id="PRO_5035896981" evidence="2">
    <location>
        <begin position="21"/>
        <end position="99"/>
    </location>
</feature>
<evidence type="ECO:0000313" key="3">
    <source>
        <dbReference type="EMBL" id="CAB3386577.1"/>
    </source>
</evidence>
<sequence length="99" mass="10795">MRFLVLFAVLLTVAASFASAEEATAGVDETPAPQPGNPISPSNILSSLQNLMNKIRETLGIAKSIPGLDQVSRSEASEKEERERWEQKKRDKTSTKAPL</sequence>
<feature type="region of interest" description="Disordered" evidence="1">
    <location>
        <begin position="22"/>
        <end position="44"/>
    </location>
</feature>
<gene>
    <name evidence="3" type="ORF">CLODIP_2_CD13725</name>
</gene>
<feature type="region of interest" description="Disordered" evidence="1">
    <location>
        <begin position="66"/>
        <end position="99"/>
    </location>
</feature>
<keyword evidence="4" id="KW-1185">Reference proteome</keyword>
<feature type="compositionally biased region" description="Basic and acidic residues" evidence="1">
    <location>
        <begin position="75"/>
        <end position="99"/>
    </location>
</feature>
<feature type="signal peptide" evidence="2">
    <location>
        <begin position="1"/>
        <end position="20"/>
    </location>
</feature>
<dbReference type="EMBL" id="CADEPI010000493">
    <property type="protein sequence ID" value="CAB3386577.1"/>
    <property type="molecule type" value="Genomic_DNA"/>
</dbReference>
<name>A0A8S1DZF8_9INSE</name>
<organism evidence="3 4">
    <name type="scientific">Cloeon dipterum</name>
    <dbReference type="NCBI Taxonomy" id="197152"/>
    <lineage>
        <taxon>Eukaryota</taxon>
        <taxon>Metazoa</taxon>
        <taxon>Ecdysozoa</taxon>
        <taxon>Arthropoda</taxon>
        <taxon>Hexapoda</taxon>
        <taxon>Insecta</taxon>
        <taxon>Pterygota</taxon>
        <taxon>Palaeoptera</taxon>
        <taxon>Ephemeroptera</taxon>
        <taxon>Pisciforma</taxon>
        <taxon>Baetidae</taxon>
        <taxon>Cloeon</taxon>
    </lineage>
</organism>
<proteinExistence type="predicted"/>
<keyword evidence="2" id="KW-0732">Signal</keyword>
<reference evidence="3 4" key="1">
    <citation type="submission" date="2020-04" db="EMBL/GenBank/DDBJ databases">
        <authorList>
            <person name="Alioto T."/>
            <person name="Alioto T."/>
            <person name="Gomez Garrido J."/>
        </authorList>
    </citation>
    <scope>NUCLEOTIDE SEQUENCE [LARGE SCALE GENOMIC DNA]</scope>
</reference>
<comment type="caution">
    <text evidence="3">The sequence shown here is derived from an EMBL/GenBank/DDBJ whole genome shotgun (WGS) entry which is preliminary data.</text>
</comment>
<dbReference type="Proteomes" id="UP000494165">
    <property type="component" value="Unassembled WGS sequence"/>
</dbReference>
<evidence type="ECO:0000256" key="1">
    <source>
        <dbReference type="SAM" id="MobiDB-lite"/>
    </source>
</evidence>
<evidence type="ECO:0000313" key="4">
    <source>
        <dbReference type="Proteomes" id="UP000494165"/>
    </source>
</evidence>
<evidence type="ECO:0000256" key="2">
    <source>
        <dbReference type="SAM" id="SignalP"/>
    </source>
</evidence>
<protein>
    <submittedName>
        <fullName evidence="3">Uncharacterized protein</fullName>
    </submittedName>
</protein>
<dbReference type="AlphaFoldDB" id="A0A8S1DZF8"/>